<evidence type="ECO:0000313" key="7">
    <source>
        <dbReference type="EMBL" id="KAK1416735.1"/>
    </source>
</evidence>
<feature type="domain" description="Protein kinase" evidence="5">
    <location>
        <begin position="367"/>
        <end position="522"/>
    </location>
</feature>
<organism evidence="7 8">
    <name type="scientific">Tagetes erecta</name>
    <name type="common">African marigold</name>
    <dbReference type="NCBI Taxonomy" id="13708"/>
    <lineage>
        <taxon>Eukaryota</taxon>
        <taxon>Viridiplantae</taxon>
        <taxon>Streptophyta</taxon>
        <taxon>Embryophyta</taxon>
        <taxon>Tracheophyta</taxon>
        <taxon>Spermatophyta</taxon>
        <taxon>Magnoliopsida</taxon>
        <taxon>eudicotyledons</taxon>
        <taxon>Gunneridae</taxon>
        <taxon>Pentapetalae</taxon>
        <taxon>asterids</taxon>
        <taxon>campanulids</taxon>
        <taxon>Asterales</taxon>
        <taxon>Asteraceae</taxon>
        <taxon>Asteroideae</taxon>
        <taxon>Heliantheae alliance</taxon>
        <taxon>Tageteae</taxon>
        <taxon>Tagetes</taxon>
    </lineage>
</organism>
<feature type="chain" id="PRO_5041989086" description="Cysteine-rich receptor-like protein kinase" evidence="4">
    <location>
        <begin position="29"/>
        <end position="522"/>
    </location>
</feature>
<evidence type="ECO:0000259" key="5">
    <source>
        <dbReference type="PROSITE" id="PS50011"/>
    </source>
</evidence>
<dbReference type="Proteomes" id="UP001229421">
    <property type="component" value="Unassembled WGS sequence"/>
</dbReference>
<evidence type="ECO:0000256" key="1">
    <source>
        <dbReference type="ARBA" id="ARBA00022729"/>
    </source>
</evidence>
<dbReference type="FunFam" id="3.30.430.20:FF:000002">
    <property type="entry name" value="Cysteine-rich receptor-like protein kinase 10"/>
    <property type="match status" value="1"/>
</dbReference>
<evidence type="ECO:0000256" key="3">
    <source>
        <dbReference type="PROSITE-ProRule" id="PRU10141"/>
    </source>
</evidence>
<keyword evidence="3" id="KW-0547">Nucleotide-binding</keyword>
<dbReference type="Pfam" id="PF01657">
    <property type="entry name" value="Stress-antifung"/>
    <property type="match status" value="2"/>
</dbReference>
<dbReference type="InterPro" id="IPR001245">
    <property type="entry name" value="Ser-Thr/Tyr_kinase_cat_dom"/>
</dbReference>
<dbReference type="PANTHER" id="PTHR32099">
    <property type="entry name" value="CYSTEINE-RICH REPEAT SECRETORY PROTEIN"/>
    <property type="match status" value="1"/>
</dbReference>
<name>A0AAD8K5D8_TARER</name>
<dbReference type="Gene3D" id="3.30.430.20">
    <property type="entry name" value="Gnk2 domain, C-X8-C-X2-C motif"/>
    <property type="match status" value="2"/>
</dbReference>
<feature type="signal peptide" evidence="4">
    <location>
        <begin position="1"/>
        <end position="28"/>
    </location>
</feature>
<dbReference type="CDD" id="cd23509">
    <property type="entry name" value="Gnk2-like"/>
    <property type="match status" value="2"/>
</dbReference>
<dbReference type="SUPFAM" id="SSF56112">
    <property type="entry name" value="Protein kinase-like (PK-like)"/>
    <property type="match status" value="1"/>
</dbReference>
<feature type="domain" description="Gnk2-homologous" evidence="6">
    <location>
        <begin position="32"/>
        <end position="134"/>
    </location>
</feature>
<keyword evidence="8" id="KW-1185">Reference proteome</keyword>
<keyword evidence="3" id="KW-0067">ATP-binding</keyword>
<dbReference type="Pfam" id="PF07714">
    <property type="entry name" value="PK_Tyr_Ser-Thr"/>
    <property type="match status" value="1"/>
</dbReference>
<dbReference type="GO" id="GO:0004672">
    <property type="term" value="F:protein kinase activity"/>
    <property type="evidence" value="ECO:0007669"/>
    <property type="project" value="InterPro"/>
</dbReference>
<evidence type="ECO:0000256" key="2">
    <source>
        <dbReference type="ARBA" id="ARBA00022737"/>
    </source>
</evidence>
<dbReference type="InterPro" id="IPR000719">
    <property type="entry name" value="Prot_kinase_dom"/>
</dbReference>
<keyword evidence="2" id="KW-0677">Repeat</keyword>
<evidence type="ECO:0008006" key="9">
    <source>
        <dbReference type="Google" id="ProtNLM"/>
    </source>
</evidence>
<dbReference type="InterPro" id="IPR011009">
    <property type="entry name" value="Kinase-like_dom_sf"/>
</dbReference>
<dbReference type="InterPro" id="IPR038408">
    <property type="entry name" value="GNK2_sf"/>
</dbReference>
<dbReference type="PANTHER" id="PTHR32099:SF99">
    <property type="entry name" value="GNK2-LIKE DOMAIN-CONTAINING PROTEIN"/>
    <property type="match status" value="1"/>
</dbReference>
<dbReference type="PROSITE" id="PS00107">
    <property type="entry name" value="PROTEIN_KINASE_ATP"/>
    <property type="match status" value="1"/>
</dbReference>
<feature type="binding site" evidence="3">
    <location>
        <position position="395"/>
    </location>
    <ligand>
        <name>ATP</name>
        <dbReference type="ChEBI" id="CHEBI:30616"/>
    </ligand>
</feature>
<reference evidence="7" key="1">
    <citation type="journal article" date="2023" name="bioRxiv">
        <title>Improved chromosome-level genome assembly for marigold (Tagetes erecta).</title>
        <authorList>
            <person name="Jiang F."/>
            <person name="Yuan L."/>
            <person name="Wang S."/>
            <person name="Wang H."/>
            <person name="Xu D."/>
            <person name="Wang A."/>
            <person name="Fan W."/>
        </authorList>
    </citation>
    <scope>NUCLEOTIDE SEQUENCE</scope>
    <source>
        <strain evidence="7">WSJ</strain>
        <tissue evidence="7">Leaf</tissue>
    </source>
</reference>
<evidence type="ECO:0000313" key="8">
    <source>
        <dbReference type="Proteomes" id="UP001229421"/>
    </source>
</evidence>
<gene>
    <name evidence="7" type="ORF">QVD17_25851</name>
</gene>
<dbReference type="PROSITE" id="PS50011">
    <property type="entry name" value="PROTEIN_KINASE_DOM"/>
    <property type="match status" value="1"/>
</dbReference>
<dbReference type="Gene3D" id="3.30.200.20">
    <property type="entry name" value="Phosphorylase Kinase, domain 1"/>
    <property type="match status" value="1"/>
</dbReference>
<dbReference type="GO" id="GO:0005524">
    <property type="term" value="F:ATP binding"/>
    <property type="evidence" value="ECO:0007669"/>
    <property type="project" value="UniProtKB-UniRule"/>
</dbReference>
<keyword evidence="1 4" id="KW-0732">Signal</keyword>
<dbReference type="EMBL" id="JAUHHV010000007">
    <property type="protein sequence ID" value="KAK1416735.1"/>
    <property type="molecule type" value="Genomic_DNA"/>
</dbReference>
<protein>
    <recommendedName>
        <fullName evidence="9">Cysteine-rich receptor-like protein kinase</fullName>
    </recommendedName>
</protein>
<dbReference type="PROSITE" id="PS51473">
    <property type="entry name" value="GNK2"/>
    <property type="match status" value="2"/>
</dbReference>
<feature type="domain" description="Gnk2-homologous" evidence="6">
    <location>
        <begin position="140"/>
        <end position="247"/>
    </location>
</feature>
<comment type="caution">
    <text evidence="7">The sequence shown here is derived from an EMBL/GenBank/DDBJ whole genome shotgun (WGS) entry which is preliminary data.</text>
</comment>
<evidence type="ECO:0000256" key="4">
    <source>
        <dbReference type="SAM" id="SignalP"/>
    </source>
</evidence>
<dbReference type="InterPro" id="IPR002902">
    <property type="entry name" value="GNK2"/>
</dbReference>
<proteinExistence type="predicted"/>
<dbReference type="InterPro" id="IPR017441">
    <property type="entry name" value="Protein_kinase_ATP_BS"/>
</dbReference>
<sequence>MFIPTTASTFLLWLYIIFIYTISTITLAQPPEFAYHVCDYTANYTRNTTFQRNLDSTLAALPTTNSGLGYFNHSIGRGNDRVISVALCRGDINPDACLNCLNVSTVNLLQRCPNQKGAIIYYDYCFLLYSNQDLSGNNLIISEVYLTSVQNSTDKDGFVGALRPLLRNLTLNAATGDSLRKFASGNTTGPDSVTIYGFVQCSPNLLDLRCSECLESAISRSVNMHGGSIGVRVILPTCNFRYEIYRFFNGSTVVLPSSPTTPPNSQAPPQVLTPSPEMTLFHGLRSGYSFGLVQWAKVEKTLKNWGPLKSGALDWALTFSKGEPALLRRRKQIASSNEGIETENIDFSDAESLQYDFRLVKASTNNFSEQNKLGQGGFGAVYKGTLRNGQDIAVKRLARDSGQGDVEFKNEVLLVARLHHRNLAWENWQNKTPTNVIDPALKTGSGSSHDIIRSIHIGLLCVQENIVDRPTMISIVLMLNSFSITLPSPSAPAFSIPREIVRRTSTIRGQVYDVSISEIVPR</sequence>
<evidence type="ECO:0000259" key="6">
    <source>
        <dbReference type="PROSITE" id="PS51473"/>
    </source>
</evidence>
<accession>A0AAD8K5D8</accession>
<dbReference type="AlphaFoldDB" id="A0AAD8K5D8"/>